<sequence>MESDITARIRAKASAKRKASRHRAEQRLIDQGHQTGRDLTLYAARARRWLGLTIAEFRALGDEFARIVGAPMAISGRRHRAAPASEPAATPRAVAQTPEGEPKIKWSQNAAFSTPDHLLLFGLLHAQSHRKRTQAELVTVCIKFGACRSNFRQPHASRWLGRCRPWMRQAAQQCYPDEPAKRAALFKKLSAFTWPLA</sequence>
<keyword evidence="3" id="KW-1185">Reference proteome</keyword>
<proteinExistence type="predicted"/>
<name>A0A1G1TB22_9BACT</name>
<accession>A0A1G1TB22</accession>
<protein>
    <submittedName>
        <fullName evidence="2">Uncharacterized protein</fullName>
    </submittedName>
</protein>
<feature type="compositionally biased region" description="Basic residues" evidence="1">
    <location>
        <begin position="9"/>
        <end position="21"/>
    </location>
</feature>
<gene>
    <name evidence="2" type="ORF">BEN47_10000</name>
</gene>
<dbReference type="Proteomes" id="UP000176294">
    <property type="component" value="Unassembled WGS sequence"/>
</dbReference>
<evidence type="ECO:0000313" key="2">
    <source>
        <dbReference type="EMBL" id="OGX88069.1"/>
    </source>
</evidence>
<evidence type="ECO:0000256" key="1">
    <source>
        <dbReference type="SAM" id="MobiDB-lite"/>
    </source>
</evidence>
<feature type="region of interest" description="Disordered" evidence="1">
    <location>
        <begin position="1"/>
        <end position="28"/>
    </location>
</feature>
<reference evidence="2 3" key="1">
    <citation type="submission" date="2016-08" db="EMBL/GenBank/DDBJ databases">
        <title>Hymenobacter coccineus sp. nov., Hymenobacter lapidarius sp. nov. and Hymenobacter glacialis sp. nov., isolated from Antarctic soil.</title>
        <authorList>
            <person name="Sedlacek I."/>
            <person name="Kralova S."/>
            <person name="Kyrova K."/>
            <person name="Maslanova I."/>
            <person name="Stankova E."/>
            <person name="Vrbovska V."/>
            <person name="Nemec M."/>
            <person name="Bartak M."/>
            <person name="Svec P."/>
            <person name="Busse H.-J."/>
            <person name="Pantucek R."/>
        </authorList>
    </citation>
    <scope>NUCLEOTIDE SEQUENCE [LARGE SCALE GENOMIC DNA]</scope>
    <source>
        <strain evidence="2 3">CCM 8643</strain>
    </source>
</reference>
<dbReference type="AlphaFoldDB" id="A0A1G1TB22"/>
<organism evidence="2 3">
    <name type="scientific">Hymenobacter lapidarius</name>
    <dbReference type="NCBI Taxonomy" id="1908237"/>
    <lineage>
        <taxon>Bacteria</taxon>
        <taxon>Pseudomonadati</taxon>
        <taxon>Bacteroidota</taxon>
        <taxon>Cytophagia</taxon>
        <taxon>Cytophagales</taxon>
        <taxon>Hymenobacteraceae</taxon>
        <taxon>Hymenobacter</taxon>
    </lineage>
</organism>
<dbReference type="EMBL" id="MDZB01000068">
    <property type="protein sequence ID" value="OGX88069.1"/>
    <property type="molecule type" value="Genomic_DNA"/>
</dbReference>
<comment type="caution">
    <text evidence="2">The sequence shown here is derived from an EMBL/GenBank/DDBJ whole genome shotgun (WGS) entry which is preliminary data.</text>
</comment>
<evidence type="ECO:0000313" key="3">
    <source>
        <dbReference type="Proteomes" id="UP000176294"/>
    </source>
</evidence>